<dbReference type="AlphaFoldDB" id="A0A8J5D3H2"/>
<keyword evidence="4" id="KW-1185">Reference proteome</keyword>
<evidence type="ECO:0000256" key="2">
    <source>
        <dbReference type="SAM" id="Phobius"/>
    </source>
</evidence>
<keyword evidence="2" id="KW-1133">Transmembrane helix</keyword>
<keyword evidence="2" id="KW-0472">Membrane</keyword>
<feature type="region of interest" description="Disordered" evidence="1">
    <location>
        <begin position="1"/>
        <end position="96"/>
    </location>
</feature>
<organism evidence="3 4">
    <name type="scientific">Chionoecetes opilio</name>
    <name type="common">Atlantic snow crab</name>
    <name type="synonym">Cancer opilio</name>
    <dbReference type="NCBI Taxonomy" id="41210"/>
    <lineage>
        <taxon>Eukaryota</taxon>
        <taxon>Metazoa</taxon>
        <taxon>Ecdysozoa</taxon>
        <taxon>Arthropoda</taxon>
        <taxon>Crustacea</taxon>
        <taxon>Multicrustacea</taxon>
        <taxon>Malacostraca</taxon>
        <taxon>Eumalacostraca</taxon>
        <taxon>Eucarida</taxon>
        <taxon>Decapoda</taxon>
        <taxon>Pleocyemata</taxon>
        <taxon>Brachyura</taxon>
        <taxon>Eubrachyura</taxon>
        <taxon>Majoidea</taxon>
        <taxon>Majidae</taxon>
        <taxon>Chionoecetes</taxon>
    </lineage>
</organism>
<feature type="transmembrane region" description="Helical" evidence="2">
    <location>
        <begin position="313"/>
        <end position="339"/>
    </location>
</feature>
<protein>
    <submittedName>
        <fullName evidence="3">Uncharacterized protein</fullName>
    </submittedName>
</protein>
<gene>
    <name evidence="3" type="ORF">GWK47_033162</name>
</gene>
<dbReference type="OrthoDB" id="6354475at2759"/>
<feature type="region of interest" description="Disordered" evidence="1">
    <location>
        <begin position="178"/>
        <end position="223"/>
    </location>
</feature>
<evidence type="ECO:0000256" key="1">
    <source>
        <dbReference type="SAM" id="MobiDB-lite"/>
    </source>
</evidence>
<keyword evidence="2" id="KW-0812">Transmembrane</keyword>
<reference evidence="3" key="1">
    <citation type="submission" date="2020-07" db="EMBL/GenBank/DDBJ databases">
        <title>The High-quality genome of the commercially important snow crab, Chionoecetes opilio.</title>
        <authorList>
            <person name="Jeong J.-H."/>
            <person name="Ryu S."/>
        </authorList>
    </citation>
    <scope>NUCLEOTIDE SEQUENCE</scope>
    <source>
        <strain evidence="3">MADBK_172401_WGS</strain>
        <tissue evidence="3">Digestive gland</tissue>
    </source>
</reference>
<accession>A0A8J5D3H2</accession>
<name>A0A8J5D3H2_CHIOP</name>
<proteinExistence type="predicted"/>
<dbReference type="EMBL" id="JACEEZ010002609">
    <property type="protein sequence ID" value="KAG0728117.1"/>
    <property type="molecule type" value="Genomic_DNA"/>
</dbReference>
<feature type="transmembrane region" description="Helical" evidence="2">
    <location>
        <begin position="288"/>
        <end position="307"/>
    </location>
</feature>
<evidence type="ECO:0000313" key="3">
    <source>
        <dbReference type="EMBL" id="KAG0728117.1"/>
    </source>
</evidence>
<comment type="caution">
    <text evidence="3">The sequence shown here is derived from an EMBL/GenBank/DDBJ whole genome shotgun (WGS) entry which is preliminary data.</text>
</comment>
<sequence length="367" mass="39719">MAGDSHEDRGGGADCDGEGKVVETRSRHDSCGEEPPAPSHSPSFPGPGPSCPSARRPSLPEAPPAPPDSLAVPEAERPAERVPGPVPRDVVLPVGRLAPRPSPWYSPCPHRDPGFTGGPPCYVCSVLDLPPKYRRREARGWQRFRDKLKKFSQGTASPSAHDPPAVVFTISEWRPSDAPAAPPGYVPASLTPAPPHRAPQERDNPAFEPQDSVEGGGGRRTALAAPLQRPPAGVAFLPLPPLLPSFSREHMPPQLFPPPLLNHSGVPPFISAHDDLEEPPTAKCNRHLVCQLLYSLLLATASSTLLVQYDQPILIITSVIVFLALFVFLPIIALVECLFRCKMERDFRHYLHSVMTTMAPPPNTLVI</sequence>
<feature type="compositionally biased region" description="Pro residues" evidence="1">
    <location>
        <begin position="35"/>
        <end position="50"/>
    </location>
</feature>
<dbReference type="Proteomes" id="UP000770661">
    <property type="component" value="Unassembled WGS sequence"/>
</dbReference>
<feature type="compositionally biased region" description="Basic and acidic residues" evidence="1">
    <location>
        <begin position="1"/>
        <end position="31"/>
    </location>
</feature>
<evidence type="ECO:0000313" key="4">
    <source>
        <dbReference type="Proteomes" id="UP000770661"/>
    </source>
</evidence>